<proteinExistence type="predicted"/>
<keyword evidence="3" id="KW-1185">Reference proteome</keyword>
<organism evidence="2 3">
    <name type="scientific">Candidatus Nanohalococcus occultus</name>
    <dbReference type="NCBI Taxonomy" id="2978047"/>
    <lineage>
        <taxon>Archaea</taxon>
        <taxon>Candidatus Nanohalarchaeota</taxon>
        <taxon>Candidatus Nanohalarchaeota incertae sedis</taxon>
        <taxon>Candidatus Nanohalococcus</taxon>
    </lineage>
</organism>
<feature type="compositionally biased region" description="Polar residues" evidence="1">
    <location>
        <begin position="76"/>
        <end position="95"/>
    </location>
</feature>
<reference evidence="2 3" key="1">
    <citation type="submission" date="2022-09" db="EMBL/GenBank/DDBJ databases">
        <title>Xylan utilization by haloarchaea-nanohaloarchaea associations.</title>
        <authorList>
            <person name="Yakimov M."/>
        </authorList>
    </citation>
    <scope>NUCLEOTIDE SEQUENCE [LARGE SCALE GENOMIC DNA]</scope>
    <source>
        <strain evidence="2 3">SVXNc</strain>
    </source>
</reference>
<feature type="region of interest" description="Disordered" evidence="1">
    <location>
        <begin position="31"/>
        <end position="124"/>
    </location>
</feature>
<dbReference type="Proteomes" id="UP001218034">
    <property type="component" value="Chromosome"/>
</dbReference>
<feature type="compositionally biased region" description="Low complexity" evidence="1">
    <location>
        <begin position="35"/>
        <end position="55"/>
    </location>
</feature>
<gene>
    <name evidence="2" type="ORF">SVXNc_0038</name>
</gene>
<evidence type="ECO:0000313" key="3">
    <source>
        <dbReference type="Proteomes" id="UP001218034"/>
    </source>
</evidence>
<sequence length="342" mass="35653">MMKKNLISSLFVILVSLLVVTGTGMAQDWDGASATNNDDGGSDSNTDTSTSSTNGWDGGSATNDNDGSATKWDGGSATNNDDGGSTASTWDGESATNDDDRDTSDSSSETDSSSSRGGSGGGEIHRADVQVLEPVISVDIPETVAVGQTVDVTGHVEYPRVRDIDIYVDGELVQTTRLNDAYDFSTQFTAETAGEHTVEIRTREASVERQLYVTTSVEVSNLDLPATVDSGRNVDICADVSSAANPDVILTVDGVEVASQTGTGRVCFEVDLSQGTHTVNVVANVEGDRDVQTGIITVTGDGTDSTAGDLSDNPRTSAGIFQSMINMLTAMVAFIVQLVPIV</sequence>
<accession>A0ABY8CEB8</accession>
<feature type="compositionally biased region" description="Low complexity" evidence="1">
    <location>
        <begin position="105"/>
        <end position="116"/>
    </location>
</feature>
<protein>
    <submittedName>
        <fullName evidence="2">Uncharacterized protein</fullName>
    </submittedName>
</protein>
<dbReference type="EMBL" id="CP104395">
    <property type="protein sequence ID" value="WEL19070.1"/>
    <property type="molecule type" value="Genomic_DNA"/>
</dbReference>
<name>A0ABY8CEB8_9ARCH</name>
<evidence type="ECO:0000256" key="1">
    <source>
        <dbReference type="SAM" id="MobiDB-lite"/>
    </source>
</evidence>
<evidence type="ECO:0000313" key="2">
    <source>
        <dbReference type="EMBL" id="WEL19070.1"/>
    </source>
</evidence>